<dbReference type="EMBL" id="JABANO010021408">
    <property type="protein sequence ID" value="KAF4726857.1"/>
    <property type="molecule type" value="Genomic_DNA"/>
</dbReference>
<reference evidence="2 3" key="1">
    <citation type="submission" date="2020-04" db="EMBL/GenBank/DDBJ databases">
        <title>Perkinsus olseni comparative genomics.</title>
        <authorList>
            <person name="Bogema D.R."/>
        </authorList>
    </citation>
    <scope>NUCLEOTIDE SEQUENCE [LARGE SCALE GENOMIC DNA]</scope>
    <source>
        <strain evidence="2 3">ATCC PRA-207</strain>
    </source>
</reference>
<evidence type="ECO:0000313" key="3">
    <source>
        <dbReference type="Proteomes" id="UP000553632"/>
    </source>
</evidence>
<accession>A0A7J6S1N9</accession>
<dbReference type="Proteomes" id="UP000553632">
    <property type="component" value="Unassembled WGS sequence"/>
</dbReference>
<dbReference type="AlphaFoldDB" id="A0A7J6S1N9"/>
<feature type="region of interest" description="Disordered" evidence="1">
    <location>
        <begin position="1"/>
        <end position="28"/>
    </location>
</feature>
<gene>
    <name evidence="2" type="ORF">FOZ63_028652</name>
</gene>
<organism evidence="2 3">
    <name type="scientific">Perkinsus olseni</name>
    <name type="common">Perkinsus atlanticus</name>
    <dbReference type="NCBI Taxonomy" id="32597"/>
    <lineage>
        <taxon>Eukaryota</taxon>
        <taxon>Sar</taxon>
        <taxon>Alveolata</taxon>
        <taxon>Perkinsozoa</taxon>
        <taxon>Perkinsea</taxon>
        <taxon>Perkinsida</taxon>
        <taxon>Perkinsidae</taxon>
        <taxon>Perkinsus</taxon>
    </lineage>
</organism>
<name>A0A7J6S1N9_PEROL</name>
<comment type="caution">
    <text evidence="2">The sequence shown here is derived from an EMBL/GenBank/DDBJ whole genome shotgun (WGS) entry which is preliminary data.</text>
</comment>
<feature type="non-terminal residue" evidence="2">
    <location>
        <position position="185"/>
    </location>
</feature>
<proteinExistence type="predicted"/>
<evidence type="ECO:0000256" key="1">
    <source>
        <dbReference type="SAM" id="MobiDB-lite"/>
    </source>
</evidence>
<keyword evidence="3" id="KW-1185">Reference proteome</keyword>
<evidence type="ECO:0000313" key="2">
    <source>
        <dbReference type="EMBL" id="KAF4726857.1"/>
    </source>
</evidence>
<protein>
    <submittedName>
        <fullName evidence="2">Uncharacterized protein</fullName>
    </submittedName>
</protein>
<sequence length="185" mass="20229">RPHYNVSMDLRKGNVGHKLTSGGEGREDIAVEKTQDISRNQEYFRKRKMHQETKNAGDMSGCPLSMGCLPFNGGASSSAVDESTQLYTVHHSKRRAREGGRACGGYFPNSKEASSGIWLPPRGSGRFLASRSHLHPESRFFRIVATRGALAFAFHRVMGSVDDDGTAAFRRRDVAFSEPALAGAA</sequence>